<sequence>MECDINNIFKDSMKACEEMMSFCNPCFMKCFQEAMKAPASSQNRQDPVEMKVVRKDKQDLQGPCHDLFESCHKMVEGINQMVENAGSCQKSQDSSPRPSLKSDAIQEKGNNAENQMMCCCVELCQTDIPKRRERYDKHKEIQSGGSRGLQEQFDESMRLAEKLTNQCEDLLQRLQKEMSATANLLEQLSEQIGSMSSPEKKEETNDEVFQMTTVLASAKTGKRSSDTSLTMQVFDSNPNTYSGPGDTSWEDSKYSKPQAQRTSNCCRKRTIVAGCQSVDRGWKH</sequence>
<feature type="domain" description="Clusterin C-terminal" evidence="8">
    <location>
        <begin position="54"/>
        <end position="267"/>
    </location>
</feature>
<comment type="similarity">
    <text evidence="2">Belongs to the clusterin family.</text>
</comment>
<feature type="region of interest" description="Disordered" evidence="7">
    <location>
        <begin position="220"/>
        <end position="260"/>
    </location>
</feature>
<evidence type="ECO:0000313" key="9">
    <source>
        <dbReference type="Proteomes" id="UP000515156"/>
    </source>
</evidence>
<keyword evidence="6" id="KW-0175">Coiled coil</keyword>
<dbReference type="InterPro" id="IPR000753">
    <property type="entry name" value="Clusterin-like"/>
</dbReference>
<evidence type="ECO:0000256" key="1">
    <source>
        <dbReference type="ARBA" id="ARBA00004613"/>
    </source>
</evidence>
<evidence type="ECO:0000259" key="8">
    <source>
        <dbReference type="SMART" id="SM00035"/>
    </source>
</evidence>
<dbReference type="GO" id="GO:0005634">
    <property type="term" value="C:nucleus"/>
    <property type="evidence" value="ECO:0007669"/>
    <property type="project" value="TreeGrafter"/>
</dbReference>
<evidence type="ECO:0000256" key="4">
    <source>
        <dbReference type="ARBA" id="ARBA00023157"/>
    </source>
</evidence>
<dbReference type="KEGG" id="muo:115464853"/>
<dbReference type="PANTHER" id="PTHR10970:SF1">
    <property type="entry name" value="CLUSTERIN"/>
    <property type="match status" value="1"/>
</dbReference>
<keyword evidence="4" id="KW-1015">Disulfide bond</keyword>
<protein>
    <submittedName>
        <fullName evidence="10">Clusterin-like</fullName>
    </submittedName>
</protein>
<evidence type="ECO:0000256" key="2">
    <source>
        <dbReference type="ARBA" id="ARBA00010069"/>
    </source>
</evidence>
<dbReference type="SMART" id="SM00035">
    <property type="entry name" value="CLa"/>
    <property type="match status" value="1"/>
</dbReference>
<dbReference type="GeneID" id="115464853"/>
<dbReference type="InParanoid" id="A0A6P7X644"/>
<gene>
    <name evidence="10" type="primary">LOC115464853</name>
</gene>
<evidence type="ECO:0000256" key="5">
    <source>
        <dbReference type="ARBA" id="ARBA00023180"/>
    </source>
</evidence>
<evidence type="ECO:0000256" key="7">
    <source>
        <dbReference type="SAM" id="MobiDB-lite"/>
    </source>
</evidence>
<reference evidence="10" key="1">
    <citation type="submission" date="2025-08" db="UniProtKB">
        <authorList>
            <consortium name="RefSeq"/>
        </authorList>
    </citation>
    <scope>IDENTIFICATION</scope>
</reference>
<proteinExistence type="inferred from homology"/>
<keyword evidence="5" id="KW-0325">Glycoprotein</keyword>
<dbReference type="GO" id="GO:0051787">
    <property type="term" value="F:misfolded protein binding"/>
    <property type="evidence" value="ECO:0007669"/>
    <property type="project" value="TreeGrafter"/>
</dbReference>
<dbReference type="InterPro" id="IPR016015">
    <property type="entry name" value="Clusterin_C"/>
</dbReference>
<keyword evidence="3" id="KW-0964">Secreted</keyword>
<name>A0A6P7X644_9AMPH</name>
<feature type="coiled-coil region" evidence="6">
    <location>
        <begin position="153"/>
        <end position="191"/>
    </location>
</feature>
<comment type="subcellular location">
    <subcellularLocation>
        <location evidence="1">Secreted</location>
    </subcellularLocation>
</comment>
<dbReference type="AlphaFoldDB" id="A0A6P7X644"/>
<dbReference type="Proteomes" id="UP000515156">
    <property type="component" value="Chromosome 3"/>
</dbReference>
<feature type="compositionally biased region" description="Polar residues" evidence="7">
    <location>
        <begin position="226"/>
        <end position="242"/>
    </location>
</feature>
<accession>A0A6P7X644</accession>
<dbReference type="Pfam" id="PF01093">
    <property type="entry name" value="Clusterin"/>
    <property type="match status" value="1"/>
</dbReference>
<evidence type="ECO:0000313" key="10">
    <source>
        <dbReference type="RefSeq" id="XP_030051072.1"/>
    </source>
</evidence>
<dbReference type="OrthoDB" id="9905334at2759"/>
<dbReference type="PANTHER" id="PTHR10970">
    <property type="entry name" value="CLUSTERIN"/>
    <property type="match status" value="1"/>
</dbReference>
<keyword evidence="9" id="KW-1185">Reference proteome</keyword>
<organism evidence="9 10">
    <name type="scientific">Microcaecilia unicolor</name>
    <dbReference type="NCBI Taxonomy" id="1415580"/>
    <lineage>
        <taxon>Eukaryota</taxon>
        <taxon>Metazoa</taxon>
        <taxon>Chordata</taxon>
        <taxon>Craniata</taxon>
        <taxon>Vertebrata</taxon>
        <taxon>Euteleostomi</taxon>
        <taxon>Amphibia</taxon>
        <taxon>Gymnophiona</taxon>
        <taxon>Siphonopidae</taxon>
        <taxon>Microcaecilia</taxon>
    </lineage>
</organism>
<dbReference type="RefSeq" id="XP_030051072.1">
    <property type="nucleotide sequence ID" value="XM_030195212.1"/>
</dbReference>
<dbReference type="GO" id="GO:0005615">
    <property type="term" value="C:extracellular space"/>
    <property type="evidence" value="ECO:0007669"/>
    <property type="project" value="TreeGrafter"/>
</dbReference>
<evidence type="ECO:0000256" key="3">
    <source>
        <dbReference type="ARBA" id="ARBA00022525"/>
    </source>
</evidence>
<evidence type="ECO:0000256" key="6">
    <source>
        <dbReference type="SAM" id="Coils"/>
    </source>
</evidence>